<dbReference type="AlphaFoldDB" id="A0A0B0NJL2"/>
<evidence type="ECO:0000256" key="1">
    <source>
        <dbReference type="SAM" id="MobiDB-lite"/>
    </source>
</evidence>
<sequence>MLAPKKEKKIQKVKTNKHSKLYIQRK</sequence>
<gene>
    <name evidence="2" type="ORF">F383_16996</name>
</gene>
<proteinExistence type="predicted"/>
<protein>
    <submittedName>
        <fullName evidence="2">Uncharacterized protein</fullName>
    </submittedName>
</protein>
<accession>A0A0B0NJL2</accession>
<evidence type="ECO:0000313" key="3">
    <source>
        <dbReference type="Proteomes" id="UP000032142"/>
    </source>
</evidence>
<dbReference type="EMBL" id="KN398334">
    <property type="protein sequence ID" value="KHG12792.1"/>
    <property type="molecule type" value="Genomic_DNA"/>
</dbReference>
<keyword evidence="3" id="KW-1185">Reference proteome</keyword>
<reference evidence="3" key="1">
    <citation type="submission" date="2014-09" db="EMBL/GenBank/DDBJ databases">
        <authorList>
            <person name="Mudge J."/>
            <person name="Ramaraj T."/>
            <person name="Lindquist I.E."/>
            <person name="Bharti A.K."/>
            <person name="Sundararajan A."/>
            <person name="Cameron C.T."/>
            <person name="Woodward J.E."/>
            <person name="May G.D."/>
            <person name="Brubaker C."/>
            <person name="Broadhvest J."/>
            <person name="Wilkins T.A."/>
        </authorList>
    </citation>
    <scope>NUCLEOTIDE SEQUENCE</scope>
    <source>
        <strain evidence="3">cv. AKA8401</strain>
    </source>
</reference>
<dbReference type="Proteomes" id="UP000032142">
    <property type="component" value="Unassembled WGS sequence"/>
</dbReference>
<evidence type="ECO:0000313" key="2">
    <source>
        <dbReference type="EMBL" id="KHG12792.1"/>
    </source>
</evidence>
<name>A0A0B0NJL2_GOSAR</name>
<organism evidence="2 3">
    <name type="scientific">Gossypium arboreum</name>
    <name type="common">Tree cotton</name>
    <name type="synonym">Gossypium nanking</name>
    <dbReference type="NCBI Taxonomy" id="29729"/>
    <lineage>
        <taxon>Eukaryota</taxon>
        <taxon>Viridiplantae</taxon>
        <taxon>Streptophyta</taxon>
        <taxon>Embryophyta</taxon>
        <taxon>Tracheophyta</taxon>
        <taxon>Spermatophyta</taxon>
        <taxon>Magnoliopsida</taxon>
        <taxon>eudicotyledons</taxon>
        <taxon>Gunneridae</taxon>
        <taxon>Pentapetalae</taxon>
        <taxon>rosids</taxon>
        <taxon>malvids</taxon>
        <taxon>Malvales</taxon>
        <taxon>Malvaceae</taxon>
        <taxon>Malvoideae</taxon>
        <taxon>Gossypium</taxon>
    </lineage>
</organism>
<feature type="region of interest" description="Disordered" evidence="1">
    <location>
        <begin position="1"/>
        <end position="26"/>
    </location>
</feature>